<keyword evidence="3" id="KW-1185">Reference proteome</keyword>
<dbReference type="Proteomes" id="UP000316096">
    <property type="component" value="Unassembled WGS sequence"/>
</dbReference>
<accession>A0A543CHJ6</accession>
<dbReference type="EMBL" id="VFOZ01000001">
    <property type="protein sequence ID" value="TQL96558.1"/>
    <property type="molecule type" value="Genomic_DNA"/>
</dbReference>
<sequence length="295" mass="33372">MPHVNDKRRFDECARLLGGPAQLELSARVNGRRVIDTEIRRQQEFQALLLWCLLSPRRSVGWDTKGGRSFRDMFVYYSWVSPQPDRLVTGWTVAARVASYLLPRVHISATGVPRCSGIPGLRLDSTGKSQIRLIHLPTGGKMELCEPRSMSADDVTRSLHSETSRSENRQQDTPLWEEAGLTPVELTDLAEWTLARHATLLSAVMSRINILWRHWDNRAELDIDKFTGRPRLSWWDGPSTRELANLLTSSAIEIRGARWAHAHDETLLIAVGDALLELRGPSRELAEKEDINLAV</sequence>
<feature type="region of interest" description="Disordered" evidence="1">
    <location>
        <begin position="155"/>
        <end position="175"/>
    </location>
</feature>
<gene>
    <name evidence="2" type="ORF">FB559_2097</name>
</gene>
<feature type="compositionally biased region" description="Basic and acidic residues" evidence="1">
    <location>
        <begin position="155"/>
        <end position="170"/>
    </location>
</feature>
<evidence type="ECO:0000313" key="2">
    <source>
        <dbReference type="EMBL" id="TQL96558.1"/>
    </source>
</evidence>
<protein>
    <submittedName>
        <fullName evidence="2">Uncharacterized protein</fullName>
    </submittedName>
</protein>
<evidence type="ECO:0000313" key="3">
    <source>
        <dbReference type="Proteomes" id="UP000316096"/>
    </source>
</evidence>
<name>A0A543CHJ6_9ACTN</name>
<reference evidence="2 3" key="1">
    <citation type="submission" date="2019-06" db="EMBL/GenBank/DDBJ databases">
        <title>Sequencing the genomes of 1000 actinobacteria strains.</title>
        <authorList>
            <person name="Klenk H.-P."/>
        </authorList>
    </citation>
    <scope>NUCLEOTIDE SEQUENCE [LARGE SCALE GENOMIC DNA]</scope>
    <source>
        <strain evidence="2 3">DSM 102200</strain>
    </source>
</reference>
<evidence type="ECO:0000256" key="1">
    <source>
        <dbReference type="SAM" id="MobiDB-lite"/>
    </source>
</evidence>
<proteinExistence type="predicted"/>
<dbReference type="AlphaFoldDB" id="A0A543CHJ6"/>
<organism evidence="2 3">
    <name type="scientific">Actinoallomurus bryophytorum</name>
    <dbReference type="NCBI Taxonomy" id="1490222"/>
    <lineage>
        <taxon>Bacteria</taxon>
        <taxon>Bacillati</taxon>
        <taxon>Actinomycetota</taxon>
        <taxon>Actinomycetes</taxon>
        <taxon>Streptosporangiales</taxon>
        <taxon>Thermomonosporaceae</taxon>
        <taxon>Actinoallomurus</taxon>
    </lineage>
</organism>
<comment type="caution">
    <text evidence="2">The sequence shown here is derived from an EMBL/GenBank/DDBJ whole genome shotgun (WGS) entry which is preliminary data.</text>
</comment>